<sequence length="134" mass="16280">MSKTSEDTYTIPLSYRKMENMHIVFWLFKDVAWCMIWKPLGIIMIFPTLIISIVIAWRTRHLMSERCHNLAITVWITANSYWMISEFFHFDSLPVWGDFTFKHLTLIPFFSGLLMLAYYYIYWQPTHRHEKETM</sequence>
<name>A0A1T4PYS3_9BACT</name>
<evidence type="ECO:0000313" key="3">
    <source>
        <dbReference type="Proteomes" id="UP000190888"/>
    </source>
</evidence>
<keyword evidence="1" id="KW-0472">Membrane</keyword>
<dbReference type="AlphaFoldDB" id="A0A1T4PYS3"/>
<dbReference type="Proteomes" id="UP000190888">
    <property type="component" value="Unassembled WGS sequence"/>
</dbReference>
<gene>
    <name evidence="2" type="ORF">SAMN04488132_10733</name>
</gene>
<dbReference type="EMBL" id="FUWH01000007">
    <property type="protein sequence ID" value="SJZ96486.1"/>
    <property type="molecule type" value="Genomic_DNA"/>
</dbReference>
<reference evidence="2 3" key="1">
    <citation type="submission" date="2017-02" db="EMBL/GenBank/DDBJ databases">
        <authorList>
            <person name="Peterson S.W."/>
        </authorList>
    </citation>
    <scope>NUCLEOTIDE SEQUENCE [LARGE SCALE GENOMIC DNA]</scope>
    <source>
        <strain evidence="2 3">DSM 22335</strain>
    </source>
</reference>
<keyword evidence="1" id="KW-1133">Transmembrane helix</keyword>
<accession>A0A1T4PYS3</accession>
<evidence type="ECO:0000256" key="1">
    <source>
        <dbReference type="SAM" id="Phobius"/>
    </source>
</evidence>
<feature type="transmembrane region" description="Helical" evidence="1">
    <location>
        <begin position="36"/>
        <end position="55"/>
    </location>
</feature>
<dbReference type="RefSeq" id="WP_245825664.1">
    <property type="nucleotide sequence ID" value="NZ_FUWH01000007.1"/>
</dbReference>
<dbReference type="STRING" id="413434.SAMN04488132_10733"/>
<keyword evidence="1" id="KW-0812">Transmembrane</keyword>
<proteinExistence type="predicted"/>
<protein>
    <submittedName>
        <fullName evidence="2">Uncharacterized protein</fullName>
    </submittedName>
</protein>
<evidence type="ECO:0000313" key="2">
    <source>
        <dbReference type="EMBL" id="SJZ96486.1"/>
    </source>
</evidence>
<feature type="transmembrane region" description="Helical" evidence="1">
    <location>
        <begin position="104"/>
        <end position="122"/>
    </location>
</feature>
<feature type="transmembrane region" description="Helical" evidence="1">
    <location>
        <begin position="67"/>
        <end position="84"/>
    </location>
</feature>
<keyword evidence="3" id="KW-1185">Reference proteome</keyword>
<organism evidence="2 3">
    <name type="scientific">Sediminibacterium ginsengisoli</name>
    <dbReference type="NCBI Taxonomy" id="413434"/>
    <lineage>
        <taxon>Bacteria</taxon>
        <taxon>Pseudomonadati</taxon>
        <taxon>Bacteroidota</taxon>
        <taxon>Chitinophagia</taxon>
        <taxon>Chitinophagales</taxon>
        <taxon>Chitinophagaceae</taxon>
        <taxon>Sediminibacterium</taxon>
    </lineage>
</organism>